<dbReference type="GO" id="GO:0005524">
    <property type="term" value="F:ATP binding"/>
    <property type="evidence" value="ECO:0007669"/>
    <property type="project" value="UniProtKB-UniRule"/>
</dbReference>
<gene>
    <name evidence="6" type="ORF">SAMN05421810_10637</name>
</gene>
<evidence type="ECO:0000259" key="5">
    <source>
        <dbReference type="PROSITE" id="PS50975"/>
    </source>
</evidence>
<dbReference type="PANTHER" id="PTHR43585">
    <property type="entry name" value="FUMIPYRROLE BIOSYNTHESIS PROTEIN C"/>
    <property type="match status" value="1"/>
</dbReference>
<evidence type="ECO:0000313" key="7">
    <source>
        <dbReference type="Proteomes" id="UP000198727"/>
    </source>
</evidence>
<evidence type="ECO:0000313" key="6">
    <source>
        <dbReference type="EMBL" id="SFQ30838.1"/>
    </source>
</evidence>
<name>A0A1I5XFV2_9PSEU</name>
<dbReference type="PROSITE" id="PS50975">
    <property type="entry name" value="ATP_GRASP"/>
    <property type="match status" value="1"/>
</dbReference>
<dbReference type="Gene3D" id="3.30.470.20">
    <property type="entry name" value="ATP-grasp fold, B domain"/>
    <property type="match status" value="1"/>
</dbReference>
<dbReference type="GO" id="GO:0046872">
    <property type="term" value="F:metal ion binding"/>
    <property type="evidence" value="ECO:0007669"/>
    <property type="project" value="InterPro"/>
</dbReference>
<dbReference type="RefSeq" id="WP_243859313.1">
    <property type="nucleotide sequence ID" value="NZ_FOWW01000006.1"/>
</dbReference>
<feature type="domain" description="ATP-grasp" evidence="5">
    <location>
        <begin position="106"/>
        <end position="319"/>
    </location>
</feature>
<dbReference type="EMBL" id="FOWW01000006">
    <property type="protein sequence ID" value="SFQ30838.1"/>
    <property type="molecule type" value="Genomic_DNA"/>
</dbReference>
<dbReference type="InterPro" id="IPR052032">
    <property type="entry name" value="ATP-dep_AA_Ligase"/>
</dbReference>
<dbReference type="GO" id="GO:0016874">
    <property type="term" value="F:ligase activity"/>
    <property type="evidence" value="ECO:0007669"/>
    <property type="project" value="UniProtKB-KW"/>
</dbReference>
<dbReference type="InterPro" id="IPR011761">
    <property type="entry name" value="ATP-grasp"/>
</dbReference>
<reference evidence="7" key="1">
    <citation type="submission" date="2016-10" db="EMBL/GenBank/DDBJ databases">
        <authorList>
            <person name="Varghese N."/>
            <person name="Submissions S."/>
        </authorList>
    </citation>
    <scope>NUCLEOTIDE SEQUENCE [LARGE SCALE GENOMIC DNA]</scope>
    <source>
        <strain evidence="7">CGMCC 4.5579</strain>
    </source>
</reference>
<dbReference type="AlphaFoldDB" id="A0A1I5XFV2"/>
<dbReference type="Proteomes" id="UP000198727">
    <property type="component" value="Unassembled WGS sequence"/>
</dbReference>
<dbReference type="PANTHER" id="PTHR43585:SF2">
    <property type="entry name" value="ATP-GRASP ENZYME FSQD"/>
    <property type="match status" value="1"/>
</dbReference>
<keyword evidence="2 4" id="KW-0547">Nucleotide-binding</keyword>
<evidence type="ECO:0000256" key="1">
    <source>
        <dbReference type="ARBA" id="ARBA00022598"/>
    </source>
</evidence>
<dbReference type="Pfam" id="PF13535">
    <property type="entry name" value="ATP-grasp_4"/>
    <property type="match status" value="1"/>
</dbReference>
<keyword evidence="3 4" id="KW-0067">ATP-binding</keyword>
<organism evidence="6 7">
    <name type="scientific">Amycolatopsis arida</name>
    <dbReference type="NCBI Taxonomy" id="587909"/>
    <lineage>
        <taxon>Bacteria</taxon>
        <taxon>Bacillati</taxon>
        <taxon>Actinomycetota</taxon>
        <taxon>Actinomycetes</taxon>
        <taxon>Pseudonocardiales</taxon>
        <taxon>Pseudonocardiaceae</taxon>
        <taxon>Amycolatopsis</taxon>
    </lineage>
</organism>
<proteinExistence type="predicted"/>
<dbReference type="STRING" id="587909.SAMN05421810_10637"/>
<dbReference type="SUPFAM" id="SSF56059">
    <property type="entry name" value="Glutathione synthetase ATP-binding domain-like"/>
    <property type="match status" value="1"/>
</dbReference>
<keyword evidence="7" id="KW-1185">Reference proteome</keyword>
<evidence type="ECO:0000256" key="3">
    <source>
        <dbReference type="ARBA" id="ARBA00022840"/>
    </source>
</evidence>
<protein>
    <submittedName>
        <fullName evidence="6">ATP-grasp domain-containing protein</fullName>
    </submittedName>
</protein>
<accession>A0A1I5XFV2</accession>
<sequence>MSQIDVFVVGLDEPNLRTLHDVPDAIQYRFHGLLDIDEVQHGEIDVADLIRKAERRLDEFDGEIGAIVGYWDFPVSTIVPILCRRYGLPSADLEAVIRCEHKYWSRLEQSKVIDEHPKFAVVDPERPEKPAELSYPMWLKPVKSFSSELAFHVGDDAELADAVRQIADGIDRVGNAFDYLVRQLDLPPEIAEVGGKAILAEEAMSGQQAASEGYVHDGEVVVYGVLDSLNYPGTSSFLRHQYPSQLPEPMVERIREVSRRVIERIGLNNCTFSIEFFCQPESGDIGLLEVNPRHSQSHAELFEYVDGVPNHYFMLSLGLGRDPNVPHRKGPYELAAKWYHRRFGDALVTRVPTDDEIKDIQEDVPGVVIDVKAPEGERLSSMTGQDSYSYELSHIYIGADDEDELKRKYERVVDSLRFEFVDAEEAR</sequence>
<evidence type="ECO:0000256" key="4">
    <source>
        <dbReference type="PROSITE-ProRule" id="PRU00409"/>
    </source>
</evidence>
<keyword evidence="1" id="KW-0436">Ligase</keyword>
<evidence type="ECO:0000256" key="2">
    <source>
        <dbReference type="ARBA" id="ARBA00022741"/>
    </source>
</evidence>